<dbReference type="AlphaFoldDB" id="A0A914D1V7"/>
<evidence type="ECO:0000313" key="3">
    <source>
        <dbReference type="WBParaSite" id="ACRNAN_scaffold17567.g25715.t1"/>
    </source>
</evidence>
<evidence type="ECO:0000256" key="1">
    <source>
        <dbReference type="SAM" id="MobiDB-lite"/>
    </source>
</evidence>
<sequence>MLLCHMDDEFGSSLLLVNSPTRDRRWARRTDGQAGSMPNSSLYNPFHEKIGKKLA</sequence>
<evidence type="ECO:0000313" key="2">
    <source>
        <dbReference type="Proteomes" id="UP000887540"/>
    </source>
</evidence>
<organism evidence="2 3">
    <name type="scientific">Acrobeloides nanus</name>
    <dbReference type="NCBI Taxonomy" id="290746"/>
    <lineage>
        <taxon>Eukaryota</taxon>
        <taxon>Metazoa</taxon>
        <taxon>Ecdysozoa</taxon>
        <taxon>Nematoda</taxon>
        <taxon>Chromadorea</taxon>
        <taxon>Rhabditida</taxon>
        <taxon>Tylenchina</taxon>
        <taxon>Cephalobomorpha</taxon>
        <taxon>Cephaloboidea</taxon>
        <taxon>Cephalobidae</taxon>
        <taxon>Acrobeloides</taxon>
    </lineage>
</organism>
<protein>
    <submittedName>
        <fullName evidence="3">Uncharacterized protein</fullName>
    </submittedName>
</protein>
<proteinExistence type="predicted"/>
<reference evidence="3" key="1">
    <citation type="submission" date="2022-11" db="UniProtKB">
        <authorList>
            <consortium name="WormBaseParasite"/>
        </authorList>
    </citation>
    <scope>IDENTIFICATION</scope>
</reference>
<dbReference type="WBParaSite" id="ACRNAN_scaffold17567.g25715.t1">
    <property type="protein sequence ID" value="ACRNAN_scaffold17567.g25715.t1"/>
    <property type="gene ID" value="ACRNAN_scaffold17567.g25715"/>
</dbReference>
<feature type="region of interest" description="Disordered" evidence="1">
    <location>
        <begin position="26"/>
        <end position="45"/>
    </location>
</feature>
<accession>A0A914D1V7</accession>
<keyword evidence="2" id="KW-1185">Reference proteome</keyword>
<name>A0A914D1V7_9BILA</name>
<dbReference type="Proteomes" id="UP000887540">
    <property type="component" value="Unplaced"/>
</dbReference>